<dbReference type="EC" id="1.1.3.6" evidence="13"/>
<keyword evidence="7" id="KW-0443">Lipid metabolism</keyword>
<gene>
    <name evidence="19" type="ORF">E1298_06000</name>
</gene>
<dbReference type="InterPro" id="IPR000172">
    <property type="entry name" value="GMC_OxRdtase_N"/>
</dbReference>
<evidence type="ECO:0000256" key="1">
    <source>
        <dbReference type="ARBA" id="ARBA00001974"/>
    </source>
</evidence>
<dbReference type="PANTHER" id="PTHR47470:SF1">
    <property type="entry name" value="FAD-DEPENDENT OXIDOREDUCTASE 2 FAD BINDING DOMAIN-CONTAINING PROTEIN"/>
    <property type="match status" value="1"/>
</dbReference>
<evidence type="ECO:0000313" key="20">
    <source>
        <dbReference type="Proteomes" id="UP000294513"/>
    </source>
</evidence>
<keyword evidence="20" id="KW-1185">Reference proteome</keyword>
<organism evidence="19 20">
    <name type="scientific">Actinomadura rubrisoli</name>
    <dbReference type="NCBI Taxonomy" id="2530368"/>
    <lineage>
        <taxon>Bacteria</taxon>
        <taxon>Bacillati</taxon>
        <taxon>Actinomycetota</taxon>
        <taxon>Actinomycetes</taxon>
        <taxon>Streptosporangiales</taxon>
        <taxon>Thermomonosporaceae</taxon>
        <taxon>Actinomadura</taxon>
    </lineage>
</organism>
<dbReference type="EC" id="5.3.3.1" evidence="11"/>
<keyword evidence="9" id="KW-0753">Steroid metabolism</keyword>
<keyword evidence="10" id="KW-0413">Isomerase</keyword>
<dbReference type="Pfam" id="PF00732">
    <property type="entry name" value="GMC_oxred_N"/>
    <property type="match status" value="1"/>
</dbReference>
<feature type="domain" description="Glucose-methanol-choline oxidoreductase N-terminal" evidence="16">
    <location>
        <begin position="200"/>
        <end position="289"/>
    </location>
</feature>
<evidence type="ECO:0000256" key="13">
    <source>
        <dbReference type="ARBA" id="ARBA00049723"/>
    </source>
</evidence>
<dbReference type="AlphaFoldDB" id="A0A4R5CCX9"/>
<evidence type="ECO:0000256" key="5">
    <source>
        <dbReference type="ARBA" id="ARBA00022827"/>
    </source>
</evidence>
<evidence type="ECO:0000256" key="12">
    <source>
        <dbReference type="ARBA" id="ARBA00049645"/>
    </source>
</evidence>
<evidence type="ECO:0000256" key="7">
    <source>
        <dbReference type="ARBA" id="ARBA00023098"/>
    </source>
</evidence>
<sequence length="583" mass="62956">MKHDFDVLVVGSGFGGSVSALRLTEKGYKVGIIEAGRRFDTNPTGAPGSRYPELPKTNWRVARYLWAPALGLTGMQRIHLVRGAKASRVMVMAGAGVGGGSLNYANTLYVPPEPFFKDRQWAHITDWQDELAPYYEQAKRMLGVVRNPTVTEADKVMKKVADRMGKGHTFVRTPVGVFFGRGAGIESADPYFGGAGPRRRGCLECGECMVGCRHGAKNMLTENYLYLAEKAGARVMPLSRVTQVAPLTGGGYAVEIVRTGSFGRNRKTLTAQQVVFAAGTYGTQKLLHKLKSTGRLPRVSDRLGALTRTNSEAILGGGRRGGMPGPDFSEGVAITSSFHPTPETHIEPVRYGRGSNLLAGLQTLLVDGDRPGEAHTPRIRKFAREVARRPRDLLQLLDVRHWSERTVIALVMQSRDNSITLHPRKGPFGWDVRASAGHGEPNPTWIAEGHEATRLIGEEIGGIAGGTWGDLFDIPMTAHFLGGCAIGDSAETGVIDPYHRVYGHAGLHVVDGSAVSANLGVNPSLTITAQAERAMSLWPNRGEEDPRPELGHGYRRVAAVPPKNPVVPADAPAALRLPIVDIT</sequence>
<dbReference type="OrthoDB" id="517968at2"/>
<evidence type="ECO:0000259" key="16">
    <source>
        <dbReference type="Pfam" id="PF00732"/>
    </source>
</evidence>
<feature type="domain" description="Glucose-methanol-choline oxidoreductase C-terminal" evidence="18">
    <location>
        <begin position="477"/>
        <end position="531"/>
    </location>
</feature>
<protein>
    <recommendedName>
        <fullName evidence="14">Cholesterol oxidase</fullName>
        <ecNumber evidence="13">1.1.3.6</ecNumber>
        <ecNumber evidence="11">5.3.3.1</ecNumber>
    </recommendedName>
    <alternativeName>
        <fullName evidence="15">Cholesterol isomerase</fullName>
    </alternativeName>
</protein>
<keyword evidence="3" id="KW-0153">Cholesterol metabolism</keyword>
<accession>A0A4R5CCX9</accession>
<dbReference type="SUPFAM" id="SSF51905">
    <property type="entry name" value="FAD/NAD(P)-binding domain"/>
    <property type="match status" value="1"/>
</dbReference>
<name>A0A4R5CCX9_9ACTN</name>
<dbReference type="InterPro" id="IPR036188">
    <property type="entry name" value="FAD/NAD-bd_sf"/>
</dbReference>
<evidence type="ECO:0000256" key="11">
    <source>
        <dbReference type="ARBA" id="ARBA00038856"/>
    </source>
</evidence>
<keyword evidence="6" id="KW-0560">Oxidoreductase</keyword>
<dbReference type="GO" id="GO:0008203">
    <property type="term" value="P:cholesterol metabolic process"/>
    <property type="evidence" value="ECO:0007669"/>
    <property type="project" value="UniProtKB-KW"/>
</dbReference>
<dbReference type="InterPro" id="IPR003953">
    <property type="entry name" value="FAD-dep_OxRdtase_2_FAD-bd"/>
</dbReference>
<keyword evidence="4" id="KW-0285">Flavoprotein</keyword>
<dbReference type="GO" id="GO:0016995">
    <property type="term" value="F:cholesterol oxidase activity"/>
    <property type="evidence" value="ECO:0007669"/>
    <property type="project" value="UniProtKB-EC"/>
</dbReference>
<evidence type="ECO:0000256" key="10">
    <source>
        <dbReference type="ARBA" id="ARBA00023235"/>
    </source>
</evidence>
<dbReference type="Pfam" id="PF05199">
    <property type="entry name" value="GMC_oxred_C"/>
    <property type="match status" value="1"/>
</dbReference>
<evidence type="ECO:0000256" key="4">
    <source>
        <dbReference type="ARBA" id="ARBA00022630"/>
    </source>
</evidence>
<evidence type="ECO:0000256" key="2">
    <source>
        <dbReference type="ARBA" id="ARBA00010790"/>
    </source>
</evidence>
<evidence type="ECO:0000313" key="19">
    <source>
        <dbReference type="EMBL" id="TDD94992.1"/>
    </source>
</evidence>
<dbReference type="InterPro" id="IPR052542">
    <property type="entry name" value="Cholesterol_Oxidase"/>
</dbReference>
<evidence type="ECO:0000256" key="15">
    <source>
        <dbReference type="ARBA" id="ARBA00049778"/>
    </source>
</evidence>
<dbReference type="GO" id="GO:0004769">
    <property type="term" value="F:steroid Delta-isomerase activity"/>
    <property type="evidence" value="ECO:0007669"/>
    <property type="project" value="UniProtKB-EC"/>
</dbReference>
<dbReference type="Pfam" id="PF00890">
    <property type="entry name" value="FAD_binding_2"/>
    <property type="match status" value="1"/>
</dbReference>
<feature type="domain" description="FAD-dependent oxidoreductase 2 FAD-binding" evidence="17">
    <location>
        <begin position="6"/>
        <end position="44"/>
    </location>
</feature>
<comment type="pathway">
    <text evidence="12">Steroid metabolism; cholesterol degradation.</text>
</comment>
<dbReference type="GO" id="GO:0050660">
    <property type="term" value="F:flavin adenine dinucleotide binding"/>
    <property type="evidence" value="ECO:0007669"/>
    <property type="project" value="InterPro"/>
</dbReference>
<evidence type="ECO:0000256" key="3">
    <source>
        <dbReference type="ARBA" id="ARBA00022548"/>
    </source>
</evidence>
<dbReference type="PANTHER" id="PTHR47470">
    <property type="entry name" value="CHOLESTEROL OXIDASE"/>
    <property type="match status" value="1"/>
</dbReference>
<dbReference type="InterPro" id="IPR007867">
    <property type="entry name" value="GMC_OxRtase_C"/>
</dbReference>
<evidence type="ECO:0000259" key="17">
    <source>
        <dbReference type="Pfam" id="PF00890"/>
    </source>
</evidence>
<dbReference type="Proteomes" id="UP000294513">
    <property type="component" value="Unassembled WGS sequence"/>
</dbReference>
<comment type="cofactor">
    <cofactor evidence="1">
        <name>FAD</name>
        <dbReference type="ChEBI" id="CHEBI:57692"/>
    </cofactor>
</comment>
<comment type="caution">
    <text evidence="19">The sequence shown here is derived from an EMBL/GenBank/DDBJ whole genome shotgun (WGS) entry which is preliminary data.</text>
</comment>
<evidence type="ECO:0000256" key="9">
    <source>
        <dbReference type="ARBA" id="ARBA00023221"/>
    </source>
</evidence>
<dbReference type="Gene3D" id="3.50.50.60">
    <property type="entry name" value="FAD/NAD(P)-binding domain"/>
    <property type="match status" value="3"/>
</dbReference>
<dbReference type="RefSeq" id="WP_131889762.1">
    <property type="nucleotide sequence ID" value="NZ_SMKU01000015.1"/>
</dbReference>
<evidence type="ECO:0000256" key="14">
    <source>
        <dbReference type="ARBA" id="ARBA00049744"/>
    </source>
</evidence>
<proteinExistence type="inferred from homology"/>
<comment type="similarity">
    <text evidence="2">Belongs to the GMC oxidoreductase family.</text>
</comment>
<dbReference type="EMBL" id="SMKU01000015">
    <property type="protein sequence ID" value="TDD94992.1"/>
    <property type="molecule type" value="Genomic_DNA"/>
</dbReference>
<keyword evidence="8" id="KW-1207">Sterol metabolism</keyword>
<keyword evidence="5" id="KW-0274">FAD</keyword>
<reference evidence="19 20" key="1">
    <citation type="submission" date="2019-03" db="EMBL/GenBank/DDBJ databases">
        <title>Draft genome sequences of novel Actinobacteria.</title>
        <authorList>
            <person name="Sahin N."/>
            <person name="Ay H."/>
            <person name="Saygin H."/>
        </authorList>
    </citation>
    <scope>NUCLEOTIDE SEQUENCE [LARGE SCALE GENOMIC DNA]</scope>
    <source>
        <strain evidence="19 20">H3C3</strain>
    </source>
</reference>
<evidence type="ECO:0000256" key="6">
    <source>
        <dbReference type="ARBA" id="ARBA00023002"/>
    </source>
</evidence>
<evidence type="ECO:0000256" key="8">
    <source>
        <dbReference type="ARBA" id="ARBA00023166"/>
    </source>
</evidence>
<evidence type="ECO:0000259" key="18">
    <source>
        <dbReference type="Pfam" id="PF05199"/>
    </source>
</evidence>